<dbReference type="EMBL" id="NPHW01003546">
    <property type="protein sequence ID" value="OXV09417.1"/>
    <property type="molecule type" value="Genomic_DNA"/>
</dbReference>
<dbReference type="Pfam" id="PF02582">
    <property type="entry name" value="DUF155"/>
    <property type="match status" value="1"/>
</dbReference>
<feature type="domain" description="DUF155" evidence="3">
    <location>
        <begin position="204"/>
        <end position="397"/>
    </location>
</feature>
<dbReference type="GO" id="GO:0070131">
    <property type="term" value="P:positive regulation of mitochondrial translation"/>
    <property type="evidence" value="ECO:0007669"/>
    <property type="project" value="TreeGrafter"/>
</dbReference>
<dbReference type="InterPro" id="IPR051624">
    <property type="entry name" value="RMD1/Sad1-interacting"/>
</dbReference>
<evidence type="ECO:0000256" key="2">
    <source>
        <dbReference type="SAM" id="MobiDB-lite"/>
    </source>
</evidence>
<feature type="region of interest" description="Disordered" evidence="2">
    <location>
        <begin position="1"/>
        <end position="80"/>
    </location>
</feature>
<evidence type="ECO:0000313" key="5">
    <source>
        <dbReference type="Proteomes" id="UP000243515"/>
    </source>
</evidence>
<comment type="caution">
    <text evidence="4">The sequence shown here is derived from an EMBL/GenBank/DDBJ whole genome shotgun (WGS) entry which is preliminary data.</text>
</comment>
<protein>
    <recommendedName>
        <fullName evidence="3">DUF155 domain-containing protein</fullName>
    </recommendedName>
</protein>
<keyword evidence="5" id="KW-1185">Reference proteome</keyword>
<feature type="compositionally biased region" description="Polar residues" evidence="2">
    <location>
        <begin position="7"/>
        <end position="20"/>
    </location>
</feature>
<accession>A0A232M005</accession>
<feature type="compositionally biased region" description="Polar residues" evidence="2">
    <location>
        <begin position="28"/>
        <end position="56"/>
    </location>
</feature>
<dbReference type="AlphaFoldDB" id="A0A232M005"/>
<dbReference type="InterPro" id="IPR003734">
    <property type="entry name" value="DUF155"/>
</dbReference>
<dbReference type="PANTHER" id="PTHR16255:SF1">
    <property type="entry name" value="REQUIRED FOR MEIOTIC NUCLEAR DIVISION PROTEIN 1 HOMOLOG"/>
    <property type="match status" value="1"/>
</dbReference>
<dbReference type="PANTHER" id="PTHR16255">
    <property type="entry name" value="REQUIRED FOR MEIOTIC NUCLEAR DIVISION PROTEIN 1 HOMOLOG"/>
    <property type="match status" value="1"/>
</dbReference>
<dbReference type="OrthoDB" id="242766at2759"/>
<dbReference type="Proteomes" id="UP000243515">
    <property type="component" value="Unassembled WGS sequence"/>
</dbReference>
<comment type="similarity">
    <text evidence="1">Belongs to the RMD1/sif2 family.</text>
</comment>
<proteinExistence type="inferred from homology"/>
<evidence type="ECO:0000256" key="1">
    <source>
        <dbReference type="ARBA" id="ARBA00008306"/>
    </source>
</evidence>
<name>A0A232M005_9EURO</name>
<reference evidence="4 5" key="1">
    <citation type="journal article" date="2015" name="Environ. Microbiol.">
        <title>Metagenome sequence of Elaphomyces granulatus from sporocarp tissue reveals Ascomycota ectomycorrhizal fingerprints of genome expansion and a Proteobacteria-rich microbiome.</title>
        <authorList>
            <person name="Quandt C.A."/>
            <person name="Kohler A."/>
            <person name="Hesse C.N."/>
            <person name="Sharpton T.J."/>
            <person name="Martin F."/>
            <person name="Spatafora J.W."/>
        </authorList>
    </citation>
    <scope>NUCLEOTIDE SEQUENCE [LARGE SCALE GENOMIC DNA]</scope>
    <source>
        <strain evidence="4 5">OSC145934</strain>
    </source>
</reference>
<evidence type="ECO:0000313" key="4">
    <source>
        <dbReference type="EMBL" id="OXV09417.1"/>
    </source>
</evidence>
<sequence length="464" mass="52075">MFATIRQPRNQHLHASSSFSHGRRKDFFSSNAVLRQSQSQSQPANNTSKELNLQGQSKKRKAGRSAAANTSLRRVAVEAQRSRDGILSDSQLTEKGLYQTKVPQLEPFLSPPCPPPYSFLSFSSSHFTTQVTNSRAKTVTAYAVAEQFNIEKARAILQEKGYEPDPFHTGLYPQVIHIEVPLDSLRRLSSPNTTHLSADEVGDVFVFPSGTVVTWSLPEEFTSYLATKTLLPAAEGSQITPIETENLDFLEDSQRENSSIKGDTVILGTKSVTEPPNSTILTRQSVDTVLTKIAFSSGLARSTKLAVLESLLSNYFESTRPIPKLLSQGSRLPFTREFILRKTGQLLSVRAQLNLYSELTDSLPDIFWDSRHDLGLEGYYEQVGRALDVGIRIKLLNEKMDYAQEIASVLRERLSEKHGLRLEWTIILLIAVEVGFEILRLWKEKDHESKAQIVHKETNNRDQS</sequence>
<gene>
    <name evidence="4" type="ORF">Egran_02819</name>
</gene>
<evidence type="ECO:0000259" key="3">
    <source>
        <dbReference type="Pfam" id="PF02582"/>
    </source>
</evidence>
<dbReference type="GO" id="GO:0005739">
    <property type="term" value="C:mitochondrion"/>
    <property type="evidence" value="ECO:0007669"/>
    <property type="project" value="UniProtKB-ARBA"/>
</dbReference>
<organism evidence="4 5">
    <name type="scientific">Elaphomyces granulatus</name>
    <dbReference type="NCBI Taxonomy" id="519963"/>
    <lineage>
        <taxon>Eukaryota</taxon>
        <taxon>Fungi</taxon>
        <taxon>Dikarya</taxon>
        <taxon>Ascomycota</taxon>
        <taxon>Pezizomycotina</taxon>
        <taxon>Eurotiomycetes</taxon>
        <taxon>Eurotiomycetidae</taxon>
        <taxon>Eurotiales</taxon>
        <taxon>Elaphomycetaceae</taxon>
        <taxon>Elaphomyces</taxon>
    </lineage>
</organism>